<protein>
    <recommendedName>
        <fullName evidence="1">Kinase</fullName>
        <ecNumber evidence="1">2.7.-.-</ecNumber>
    </recommendedName>
</protein>
<dbReference type="GO" id="GO:0032958">
    <property type="term" value="P:inositol phosphate biosynthetic process"/>
    <property type="evidence" value="ECO:0007669"/>
    <property type="project" value="InterPro"/>
</dbReference>
<dbReference type="PANTHER" id="PTHR12400">
    <property type="entry name" value="INOSITOL POLYPHOSPHATE KINASE"/>
    <property type="match status" value="1"/>
</dbReference>
<feature type="compositionally biased region" description="Polar residues" evidence="2">
    <location>
        <begin position="97"/>
        <end position="107"/>
    </location>
</feature>
<dbReference type="OrthoDB" id="2573163at2759"/>
<dbReference type="Proteomes" id="UP000054359">
    <property type="component" value="Unassembled WGS sequence"/>
</dbReference>
<evidence type="ECO:0000313" key="3">
    <source>
        <dbReference type="EMBL" id="KFM58393.1"/>
    </source>
</evidence>
<keyword evidence="1" id="KW-0808">Transferase</keyword>
<dbReference type="STRING" id="407821.A0A087SZV4"/>
<dbReference type="GO" id="GO:0046854">
    <property type="term" value="P:phosphatidylinositol phosphate biosynthetic process"/>
    <property type="evidence" value="ECO:0007669"/>
    <property type="project" value="TreeGrafter"/>
</dbReference>
<feature type="region of interest" description="Disordered" evidence="2">
    <location>
        <begin position="87"/>
        <end position="107"/>
    </location>
</feature>
<feature type="non-terminal residue" evidence="3">
    <location>
        <position position="107"/>
    </location>
</feature>
<dbReference type="GO" id="GO:0005737">
    <property type="term" value="C:cytoplasm"/>
    <property type="evidence" value="ECO:0007669"/>
    <property type="project" value="TreeGrafter"/>
</dbReference>
<dbReference type="PANTHER" id="PTHR12400:SF21">
    <property type="entry name" value="KINASE"/>
    <property type="match status" value="1"/>
</dbReference>
<name>A0A087SZV4_STEMI</name>
<sequence>MAADSGGTNEPLQLEPFIHQVGGHSSMLQLDEDTICKPLIPQELNFYKTAPDKLKEFLAEYRGVIEVTFSEAVDGYLDLVAYLPSTYKTSPKRQGSRHNSLAENEHK</sequence>
<reference evidence="3 4" key="1">
    <citation type="submission" date="2013-11" db="EMBL/GenBank/DDBJ databases">
        <title>Genome sequencing of Stegodyphus mimosarum.</title>
        <authorList>
            <person name="Bechsgaard J."/>
        </authorList>
    </citation>
    <scope>NUCLEOTIDE SEQUENCE [LARGE SCALE GENOMIC DNA]</scope>
</reference>
<keyword evidence="4" id="KW-1185">Reference proteome</keyword>
<dbReference type="EC" id="2.7.-.-" evidence="1"/>
<dbReference type="InterPro" id="IPR005522">
    <property type="entry name" value="IPK"/>
</dbReference>
<dbReference type="EMBL" id="KK112721">
    <property type="protein sequence ID" value="KFM58393.1"/>
    <property type="molecule type" value="Genomic_DNA"/>
</dbReference>
<evidence type="ECO:0000256" key="2">
    <source>
        <dbReference type="SAM" id="MobiDB-lite"/>
    </source>
</evidence>
<proteinExistence type="inferred from homology"/>
<gene>
    <name evidence="3" type="ORF">X975_01517</name>
</gene>
<evidence type="ECO:0000313" key="4">
    <source>
        <dbReference type="Proteomes" id="UP000054359"/>
    </source>
</evidence>
<evidence type="ECO:0000256" key="1">
    <source>
        <dbReference type="RuleBase" id="RU363090"/>
    </source>
</evidence>
<accession>A0A087SZV4</accession>
<dbReference type="AlphaFoldDB" id="A0A087SZV4"/>
<organism evidence="3 4">
    <name type="scientific">Stegodyphus mimosarum</name>
    <name type="common">African social velvet spider</name>
    <dbReference type="NCBI Taxonomy" id="407821"/>
    <lineage>
        <taxon>Eukaryota</taxon>
        <taxon>Metazoa</taxon>
        <taxon>Ecdysozoa</taxon>
        <taxon>Arthropoda</taxon>
        <taxon>Chelicerata</taxon>
        <taxon>Arachnida</taxon>
        <taxon>Araneae</taxon>
        <taxon>Araneomorphae</taxon>
        <taxon>Entelegynae</taxon>
        <taxon>Eresoidea</taxon>
        <taxon>Eresidae</taxon>
        <taxon>Stegodyphus</taxon>
    </lineage>
</organism>
<dbReference type="GO" id="GO:0005634">
    <property type="term" value="C:nucleus"/>
    <property type="evidence" value="ECO:0007669"/>
    <property type="project" value="TreeGrafter"/>
</dbReference>
<comment type="similarity">
    <text evidence="1">Belongs to the inositol phosphokinase (IPK) family.</text>
</comment>
<dbReference type="GO" id="GO:0000828">
    <property type="term" value="F:inositol hexakisphosphate kinase activity"/>
    <property type="evidence" value="ECO:0007669"/>
    <property type="project" value="TreeGrafter"/>
</dbReference>
<keyword evidence="1 3" id="KW-0418">Kinase</keyword>
<dbReference type="SUPFAM" id="SSF56104">
    <property type="entry name" value="SAICAR synthase-like"/>
    <property type="match status" value="1"/>
</dbReference>